<gene>
    <name evidence="2" type="ORF">ACCI51_11790</name>
</gene>
<evidence type="ECO:0000313" key="2">
    <source>
        <dbReference type="EMBL" id="MFA0791228.1"/>
    </source>
</evidence>
<comment type="caution">
    <text evidence="2">The sequence shown here is derived from an EMBL/GenBank/DDBJ whole genome shotgun (WGS) entry which is preliminary data.</text>
</comment>
<keyword evidence="1" id="KW-0732">Signal</keyword>
<accession>A0ABV4NNW0</accession>
<dbReference type="RefSeq" id="WP_371843710.1">
    <property type="nucleotide sequence ID" value="NZ_JBGMEL010000010.1"/>
</dbReference>
<evidence type="ECO:0000256" key="1">
    <source>
        <dbReference type="SAM" id="SignalP"/>
    </source>
</evidence>
<sequence length="256" mass="28092">MHRVALVLLCAVISFTLQTTSTASPTTCKPLFNHQDDKVAQNNRCIQSEFQASNTPGSAMIEMNSNAQGACVYTTAIQCGNEDILMGDIAAIDFEISVPPGKCRPTEWMAVFMFPWCGLAGGCWDGGEREVDFVETKGPNGPGGFSSNWGERPKQVEWLKQGGALTADTGTSQHITFTSSQILSGHNSGTYQWDIRVCDPSETKCDSSNQLWHAYRETGPIFFNTSMMIVIDNWGVNHPPKEGCTLEVRDMVITKH</sequence>
<dbReference type="Proteomes" id="UP001569414">
    <property type="component" value="Unassembled WGS sequence"/>
</dbReference>
<reference evidence="2 3" key="1">
    <citation type="submission" date="2024-08" db="EMBL/GenBank/DDBJ databases">
        <authorList>
            <person name="Ishaq N."/>
        </authorList>
    </citation>
    <scope>NUCLEOTIDE SEQUENCE [LARGE SCALE GENOMIC DNA]</scope>
    <source>
        <strain evidence="2 3">JCM 30400</strain>
    </source>
</reference>
<organism evidence="2 3">
    <name type="scientific">Microbulbifer echini</name>
    <dbReference type="NCBI Taxonomy" id="1529067"/>
    <lineage>
        <taxon>Bacteria</taxon>
        <taxon>Pseudomonadati</taxon>
        <taxon>Pseudomonadota</taxon>
        <taxon>Gammaproteobacteria</taxon>
        <taxon>Cellvibrionales</taxon>
        <taxon>Microbulbiferaceae</taxon>
        <taxon>Microbulbifer</taxon>
    </lineage>
</organism>
<evidence type="ECO:0000313" key="3">
    <source>
        <dbReference type="Proteomes" id="UP001569414"/>
    </source>
</evidence>
<feature type="chain" id="PRO_5047144426" evidence="1">
    <location>
        <begin position="24"/>
        <end position="256"/>
    </location>
</feature>
<protein>
    <submittedName>
        <fullName evidence="2">Uncharacterized protein</fullName>
    </submittedName>
</protein>
<name>A0ABV4NNW0_9GAMM</name>
<dbReference type="EMBL" id="JBGMEL010000010">
    <property type="protein sequence ID" value="MFA0791228.1"/>
    <property type="molecule type" value="Genomic_DNA"/>
</dbReference>
<feature type="signal peptide" evidence="1">
    <location>
        <begin position="1"/>
        <end position="23"/>
    </location>
</feature>
<proteinExistence type="predicted"/>
<keyword evidence="3" id="KW-1185">Reference proteome</keyword>